<keyword evidence="3" id="KW-1185">Reference proteome</keyword>
<sequence>MPSLSTTHLPIRRIYDIRSNGIIETIKFNDKESDFSHHSRYTGDNKVKVDVKIAALAYPTDFYHQLHNVIPSKRIIVKKHNHRSSTGSTKRTKYLVYPYSTCQEENIHHGSQCCCTLTYGEDLDGGLQESLYIPESLLIPIPKNVSLHDVCFIWDIILPFYIYSSCITNNTCIILNDVKREINEVLIILNHLNIDQSSVTIVDEATISSNYANKFDTVFCFNSKLGQFAEFCCQMQSVLQDKQAPKILTNFPIVAKSNNKTYQYMKLGFDDRKSCIELLQILHDLNTTRNSFSGSDDSPSQPRSNSTSTTMSSTSTYTSDVSSRQENQGDSQSIGTSSNSSQDKNSKSHCSWFWSDDDVDLTNYSDLSFNMDQGFDDDEDTCYDDDDDGLIESAAVHDMNKYIIDGKLRRVCYFNRSIKPNVNVSII</sequence>
<dbReference type="Proteomes" id="UP000669133">
    <property type="component" value="Unassembled WGS sequence"/>
</dbReference>
<evidence type="ECO:0000313" key="2">
    <source>
        <dbReference type="EMBL" id="KAG5421872.1"/>
    </source>
</evidence>
<organism evidence="2 3">
    <name type="scientific">Candida metapsilosis</name>
    <dbReference type="NCBI Taxonomy" id="273372"/>
    <lineage>
        <taxon>Eukaryota</taxon>
        <taxon>Fungi</taxon>
        <taxon>Dikarya</taxon>
        <taxon>Ascomycota</taxon>
        <taxon>Saccharomycotina</taxon>
        <taxon>Pichiomycetes</taxon>
        <taxon>Debaryomycetaceae</taxon>
        <taxon>Candida/Lodderomyces clade</taxon>
        <taxon>Candida</taxon>
    </lineage>
</organism>
<reference evidence="2 3" key="1">
    <citation type="submission" date="2020-12" db="EMBL/GenBank/DDBJ databases">
        <title>Effect of drift, selection, and recombination on the evolution of hybrid genomes in Candida yeast pathogens.</title>
        <authorList>
            <person name="Mixao V."/>
            <person name="Ksiezopolska E."/>
            <person name="Saus E."/>
            <person name="Boekhout T."/>
            <person name="Gacser A."/>
            <person name="Gabaldon T."/>
        </authorList>
    </citation>
    <scope>NUCLEOTIDE SEQUENCE [LARGE SCALE GENOMIC DNA]</scope>
    <source>
        <strain evidence="2 3">BP57</strain>
    </source>
</reference>
<dbReference type="Gene3D" id="3.90.180.10">
    <property type="entry name" value="Medium-chain alcohol dehydrogenases, catalytic domain"/>
    <property type="match status" value="1"/>
</dbReference>
<feature type="compositionally biased region" description="Low complexity" evidence="1">
    <location>
        <begin position="331"/>
        <end position="343"/>
    </location>
</feature>
<dbReference type="SUPFAM" id="SSF50129">
    <property type="entry name" value="GroES-like"/>
    <property type="match status" value="1"/>
</dbReference>
<accession>A0A8H7ZGZ2</accession>
<dbReference type="EMBL" id="JAEOAQ010000001">
    <property type="protein sequence ID" value="KAG5421872.1"/>
    <property type="molecule type" value="Genomic_DNA"/>
</dbReference>
<dbReference type="InterPro" id="IPR011032">
    <property type="entry name" value="GroES-like_sf"/>
</dbReference>
<evidence type="ECO:0000256" key="1">
    <source>
        <dbReference type="SAM" id="MobiDB-lite"/>
    </source>
</evidence>
<feature type="region of interest" description="Disordered" evidence="1">
    <location>
        <begin position="290"/>
        <end position="345"/>
    </location>
</feature>
<proteinExistence type="predicted"/>
<dbReference type="GeneID" id="93649594"/>
<feature type="compositionally biased region" description="Polar residues" evidence="1">
    <location>
        <begin position="290"/>
        <end position="303"/>
    </location>
</feature>
<dbReference type="OrthoDB" id="4082978at2759"/>
<protein>
    <submittedName>
        <fullName evidence="2">Uncharacterized protein</fullName>
    </submittedName>
</protein>
<dbReference type="AlphaFoldDB" id="A0A8H7ZGZ2"/>
<gene>
    <name evidence="2" type="ORF">I9W82_000965</name>
</gene>
<feature type="compositionally biased region" description="Low complexity" evidence="1">
    <location>
        <begin position="304"/>
        <end position="322"/>
    </location>
</feature>
<name>A0A8H7ZGZ2_9ASCO</name>
<comment type="caution">
    <text evidence="2">The sequence shown here is derived from an EMBL/GenBank/DDBJ whole genome shotgun (WGS) entry which is preliminary data.</text>
</comment>
<dbReference type="RefSeq" id="XP_067550988.1">
    <property type="nucleotide sequence ID" value="XM_067695385.1"/>
</dbReference>
<evidence type="ECO:0000313" key="3">
    <source>
        <dbReference type="Proteomes" id="UP000669133"/>
    </source>
</evidence>